<comment type="caution">
    <text evidence="1">The sequence shown here is derived from an EMBL/GenBank/DDBJ whole genome shotgun (WGS) entry which is preliminary data.</text>
</comment>
<accession>A0A317FCU8</accession>
<dbReference type="Proteomes" id="UP000245765">
    <property type="component" value="Unassembled WGS sequence"/>
</dbReference>
<sequence>MSSVSAPPPLAISTHVAMRGQRRAESLAADGAERMMLAAGASLQQIGRGLVEAVQASPDALQAITDLHQARQAYLGQAEMALRGADPRAAALLRWSL</sequence>
<evidence type="ECO:0000313" key="2">
    <source>
        <dbReference type="Proteomes" id="UP000245765"/>
    </source>
</evidence>
<evidence type="ECO:0000313" key="1">
    <source>
        <dbReference type="EMBL" id="PWS35346.1"/>
    </source>
</evidence>
<proteinExistence type="predicted"/>
<organism evidence="1 2">
    <name type="scientific">Falsiroseomonas bella</name>
    <dbReference type="NCBI Taxonomy" id="2184016"/>
    <lineage>
        <taxon>Bacteria</taxon>
        <taxon>Pseudomonadati</taxon>
        <taxon>Pseudomonadota</taxon>
        <taxon>Alphaproteobacteria</taxon>
        <taxon>Acetobacterales</taxon>
        <taxon>Roseomonadaceae</taxon>
        <taxon>Falsiroseomonas</taxon>
    </lineage>
</organism>
<reference evidence="2" key="1">
    <citation type="submission" date="2018-05" db="EMBL/GenBank/DDBJ databases">
        <authorList>
            <person name="Du Z."/>
            <person name="Wang X."/>
        </authorList>
    </citation>
    <scope>NUCLEOTIDE SEQUENCE [LARGE SCALE GENOMIC DNA]</scope>
    <source>
        <strain evidence="2">CQN31</strain>
    </source>
</reference>
<protein>
    <submittedName>
        <fullName evidence="1">Uncharacterized protein</fullName>
    </submittedName>
</protein>
<dbReference type="EMBL" id="QGNA01000004">
    <property type="protein sequence ID" value="PWS35346.1"/>
    <property type="molecule type" value="Genomic_DNA"/>
</dbReference>
<keyword evidence="2" id="KW-1185">Reference proteome</keyword>
<dbReference type="OrthoDB" id="9859287at2"/>
<dbReference type="RefSeq" id="WP_109871713.1">
    <property type="nucleotide sequence ID" value="NZ_QGNA01000004.1"/>
</dbReference>
<name>A0A317FCU8_9PROT</name>
<gene>
    <name evidence="1" type="ORF">DFH01_17080</name>
</gene>
<dbReference type="AlphaFoldDB" id="A0A317FCU8"/>